<dbReference type="PANTHER" id="PTHR43133:SF45">
    <property type="entry name" value="RNA POLYMERASE ECF-TYPE SIGMA FACTOR"/>
    <property type="match status" value="1"/>
</dbReference>
<dbReference type="NCBIfam" id="TIGR02937">
    <property type="entry name" value="sigma70-ECF"/>
    <property type="match status" value="1"/>
</dbReference>
<dbReference type="InterPro" id="IPR013249">
    <property type="entry name" value="RNA_pol_sigma70_r4_t2"/>
</dbReference>
<reference evidence="8 9" key="1">
    <citation type="submission" date="2023-03" db="EMBL/GenBank/DDBJ databases">
        <title>Paludisphaera mucosa sp. nov. a novel planctomycete from northern fen.</title>
        <authorList>
            <person name="Ivanova A."/>
        </authorList>
    </citation>
    <scope>NUCLEOTIDE SEQUENCE [LARGE SCALE GENOMIC DNA]</scope>
    <source>
        <strain evidence="8 9">Pla2</strain>
    </source>
</reference>
<dbReference type="Gene3D" id="1.10.10.10">
    <property type="entry name" value="Winged helix-like DNA-binding domain superfamily/Winged helix DNA-binding domain"/>
    <property type="match status" value="1"/>
</dbReference>
<dbReference type="InterPro" id="IPR039425">
    <property type="entry name" value="RNA_pol_sigma-70-like"/>
</dbReference>
<evidence type="ECO:0000313" key="9">
    <source>
        <dbReference type="Proteomes" id="UP001216907"/>
    </source>
</evidence>
<dbReference type="EMBL" id="JARRAG010000002">
    <property type="protein sequence ID" value="MDG3006959.1"/>
    <property type="molecule type" value="Genomic_DNA"/>
</dbReference>
<dbReference type="InterPro" id="IPR013325">
    <property type="entry name" value="RNA_pol_sigma_r2"/>
</dbReference>
<dbReference type="InterPro" id="IPR007627">
    <property type="entry name" value="RNA_pol_sigma70_r2"/>
</dbReference>
<keyword evidence="9" id="KW-1185">Reference proteome</keyword>
<dbReference type="InterPro" id="IPR014284">
    <property type="entry name" value="RNA_pol_sigma-70_dom"/>
</dbReference>
<evidence type="ECO:0000256" key="1">
    <source>
        <dbReference type="ARBA" id="ARBA00010641"/>
    </source>
</evidence>
<keyword evidence="3" id="KW-0731">Sigma factor</keyword>
<dbReference type="Pfam" id="PF08281">
    <property type="entry name" value="Sigma70_r4_2"/>
    <property type="match status" value="1"/>
</dbReference>
<dbReference type="RefSeq" id="WP_277863249.1">
    <property type="nucleotide sequence ID" value="NZ_JARRAG010000002.1"/>
</dbReference>
<dbReference type="Proteomes" id="UP001216907">
    <property type="component" value="Unassembled WGS sequence"/>
</dbReference>
<comment type="similarity">
    <text evidence="1">Belongs to the sigma-70 factor family. ECF subfamily.</text>
</comment>
<proteinExistence type="inferred from homology"/>
<keyword evidence="4" id="KW-0804">Transcription</keyword>
<dbReference type="Pfam" id="PF04542">
    <property type="entry name" value="Sigma70_r2"/>
    <property type="match status" value="1"/>
</dbReference>
<feature type="domain" description="RNA polymerase sigma-70 region 2" evidence="6">
    <location>
        <begin position="14"/>
        <end position="81"/>
    </location>
</feature>
<dbReference type="CDD" id="cd06171">
    <property type="entry name" value="Sigma70_r4"/>
    <property type="match status" value="1"/>
</dbReference>
<evidence type="ECO:0000256" key="2">
    <source>
        <dbReference type="ARBA" id="ARBA00023015"/>
    </source>
</evidence>
<comment type="caution">
    <text evidence="8">The sequence shown here is derived from an EMBL/GenBank/DDBJ whole genome shotgun (WGS) entry which is preliminary data.</text>
</comment>
<name>A0ABT6FHG8_9BACT</name>
<organism evidence="8 9">
    <name type="scientific">Paludisphaera mucosa</name>
    <dbReference type="NCBI Taxonomy" id="3030827"/>
    <lineage>
        <taxon>Bacteria</taxon>
        <taxon>Pseudomonadati</taxon>
        <taxon>Planctomycetota</taxon>
        <taxon>Planctomycetia</taxon>
        <taxon>Isosphaerales</taxon>
        <taxon>Isosphaeraceae</taxon>
        <taxon>Paludisphaera</taxon>
    </lineage>
</organism>
<dbReference type="InterPro" id="IPR036388">
    <property type="entry name" value="WH-like_DNA-bd_sf"/>
</dbReference>
<keyword evidence="2" id="KW-0805">Transcription regulation</keyword>
<gene>
    <name evidence="8" type="ORF">PZE19_24575</name>
</gene>
<dbReference type="Gene3D" id="1.10.1740.10">
    <property type="match status" value="1"/>
</dbReference>
<evidence type="ECO:0000259" key="6">
    <source>
        <dbReference type="Pfam" id="PF04542"/>
    </source>
</evidence>
<evidence type="ECO:0000256" key="4">
    <source>
        <dbReference type="ARBA" id="ARBA00023163"/>
    </source>
</evidence>
<evidence type="ECO:0000259" key="7">
    <source>
        <dbReference type="Pfam" id="PF08281"/>
    </source>
</evidence>
<dbReference type="PANTHER" id="PTHR43133">
    <property type="entry name" value="RNA POLYMERASE ECF-TYPE SIGMA FACTO"/>
    <property type="match status" value="1"/>
</dbReference>
<dbReference type="SUPFAM" id="SSF88946">
    <property type="entry name" value="Sigma2 domain of RNA polymerase sigma factors"/>
    <property type="match status" value="1"/>
</dbReference>
<evidence type="ECO:0000256" key="3">
    <source>
        <dbReference type="ARBA" id="ARBA00023082"/>
    </source>
</evidence>
<protein>
    <submittedName>
        <fullName evidence="8">Sigma-70 family RNA polymerase sigma factor</fullName>
    </submittedName>
</protein>
<dbReference type="SUPFAM" id="SSF88659">
    <property type="entry name" value="Sigma3 and sigma4 domains of RNA polymerase sigma factors"/>
    <property type="match status" value="1"/>
</dbReference>
<accession>A0ABT6FHG8</accession>
<feature type="domain" description="RNA polymerase sigma factor 70 region 4 type 2" evidence="7">
    <location>
        <begin position="111"/>
        <end position="161"/>
    </location>
</feature>
<evidence type="ECO:0000313" key="8">
    <source>
        <dbReference type="EMBL" id="MDG3006959.1"/>
    </source>
</evidence>
<dbReference type="InterPro" id="IPR013324">
    <property type="entry name" value="RNA_pol_sigma_r3/r4-like"/>
</dbReference>
<feature type="region of interest" description="Disordered" evidence="5">
    <location>
        <begin position="86"/>
        <end position="107"/>
    </location>
</feature>
<evidence type="ECO:0000256" key="5">
    <source>
        <dbReference type="SAM" id="MobiDB-lite"/>
    </source>
</evidence>
<sequence>MGPPRSDHERFVALLECHRGALLKVCWAYGRTPHDRDDLLQEIVVQLWDSFGRYDPDRRFSTWMYRVALNVAIDFGRRRRRWGREAASLDEDETKAPSTTRDDDLKRQRSRELRELLERQPGADRAILLLYLEGHSYREIGDVLGISESNVGTRLNRLKNALRRSVQGPPGEGGAS</sequence>